<sequence>MTGEKRFSISEVKEQLERFKTITIVTHLNPDADTIGTGLGLFNLLSKDRRKRVEIVNASNMLPNYLDFLPSFEKIKHTMDFEKSLVITCDCGSTNRLGFDLEGREILNIDHHESNEHYGTVNVVIPEYASASQVAYGLFKALYSIGVESATCFYAALLSDTRYFTTNSVDQRVFEVAKELVDIGVNPAEVACHFTQRRSLSSLRILERALSHLELCCEGKVARLMVTQDDIIATGARMPDMEGIVDYARSLATVEIGLFAMELKDGIRISLRSKTVDVSKVAACFGGGGHKVAAGFIVKQTNLQETIDTILKKIEELGILNEA</sequence>
<organism evidence="3">
    <name type="scientific">hydrothermal vent metagenome</name>
    <dbReference type="NCBI Taxonomy" id="652676"/>
    <lineage>
        <taxon>unclassified sequences</taxon>
        <taxon>metagenomes</taxon>
        <taxon>ecological metagenomes</taxon>
    </lineage>
</organism>
<evidence type="ECO:0000259" key="1">
    <source>
        <dbReference type="Pfam" id="PF01368"/>
    </source>
</evidence>
<dbReference type="InterPro" id="IPR051319">
    <property type="entry name" value="Oligoribo/pAp-PDE_c-di-AMP_PDE"/>
</dbReference>
<dbReference type="Gene3D" id="3.10.310.30">
    <property type="match status" value="1"/>
</dbReference>
<feature type="domain" description="DDH" evidence="1">
    <location>
        <begin position="22"/>
        <end position="155"/>
    </location>
</feature>
<dbReference type="PANTHER" id="PTHR47618">
    <property type="entry name" value="BIFUNCTIONAL OLIGORIBONUCLEASE AND PAP PHOSPHATASE NRNA"/>
    <property type="match status" value="1"/>
</dbReference>
<dbReference type="SUPFAM" id="SSF64182">
    <property type="entry name" value="DHH phosphoesterases"/>
    <property type="match status" value="1"/>
</dbReference>
<dbReference type="InterPro" id="IPR038763">
    <property type="entry name" value="DHH_sf"/>
</dbReference>
<evidence type="ECO:0000313" key="3">
    <source>
        <dbReference type="EMBL" id="SFV53720.1"/>
    </source>
</evidence>
<dbReference type="AlphaFoldDB" id="A0A1W1BJL3"/>
<dbReference type="GO" id="GO:0003676">
    <property type="term" value="F:nucleic acid binding"/>
    <property type="evidence" value="ECO:0007669"/>
    <property type="project" value="InterPro"/>
</dbReference>
<name>A0A1W1BJL3_9ZZZZ</name>
<feature type="domain" description="DHHA1" evidence="2">
    <location>
        <begin position="234"/>
        <end position="316"/>
    </location>
</feature>
<dbReference type="InterPro" id="IPR001667">
    <property type="entry name" value="DDH_dom"/>
</dbReference>
<gene>
    <name evidence="3" type="ORF">MNB_SV-8-1472</name>
</gene>
<protein>
    <submittedName>
        <fullName evidence="3">FIG146085: 3'-to-5' oligoribonuclease A, Bacillus type</fullName>
    </submittedName>
</protein>
<dbReference type="Gene3D" id="3.90.1640.10">
    <property type="entry name" value="inorganic pyrophosphatase (n-terminal core)"/>
    <property type="match status" value="1"/>
</dbReference>
<accession>A0A1W1BJL3</accession>
<dbReference type="Pfam" id="PF02272">
    <property type="entry name" value="DHHA1"/>
    <property type="match status" value="1"/>
</dbReference>
<reference evidence="3" key="1">
    <citation type="submission" date="2016-10" db="EMBL/GenBank/DDBJ databases">
        <authorList>
            <person name="de Groot N.N."/>
        </authorList>
    </citation>
    <scope>NUCLEOTIDE SEQUENCE</scope>
</reference>
<dbReference type="EMBL" id="FPHD01000022">
    <property type="protein sequence ID" value="SFV53720.1"/>
    <property type="molecule type" value="Genomic_DNA"/>
</dbReference>
<evidence type="ECO:0000259" key="2">
    <source>
        <dbReference type="Pfam" id="PF02272"/>
    </source>
</evidence>
<dbReference type="Pfam" id="PF01368">
    <property type="entry name" value="DHH"/>
    <property type="match status" value="1"/>
</dbReference>
<dbReference type="PANTHER" id="PTHR47618:SF1">
    <property type="entry name" value="BIFUNCTIONAL OLIGORIBONUCLEASE AND PAP PHOSPHATASE NRNA"/>
    <property type="match status" value="1"/>
</dbReference>
<dbReference type="InterPro" id="IPR003156">
    <property type="entry name" value="DHHA1_dom"/>
</dbReference>
<proteinExistence type="predicted"/>